<name>A0AAV5ENM0_ELECO</name>
<protein>
    <submittedName>
        <fullName evidence="1">Uncharacterized protein</fullName>
    </submittedName>
</protein>
<dbReference type="EMBL" id="BQKI01000077">
    <property type="protein sequence ID" value="GJN24422.1"/>
    <property type="molecule type" value="Genomic_DNA"/>
</dbReference>
<sequence length="150" mass="17264">MLTVVPIYMLIALDVPNWWIKAIEKIIRAFLWCGRKEARGGHCPIAWERATRPLKFGELGILNLETLGWALQIRLLWLHKTDPNQQWRSFNIQVPCEAQAMFALSVTTEVGDGANTLFWSDRWILGQAVRDLAPTLMNHVSKRALCHRTM</sequence>
<reference evidence="1" key="2">
    <citation type="submission" date="2021-12" db="EMBL/GenBank/DDBJ databases">
        <title>Resequencing data analysis of finger millet.</title>
        <authorList>
            <person name="Hatakeyama M."/>
            <person name="Aluri S."/>
            <person name="Balachadran M.T."/>
            <person name="Sivarajan S.R."/>
            <person name="Poveda L."/>
            <person name="Shimizu-Inatsugi R."/>
            <person name="Schlapbach R."/>
            <person name="Sreeman S.M."/>
            <person name="Shimizu K.K."/>
        </authorList>
    </citation>
    <scope>NUCLEOTIDE SEQUENCE</scope>
</reference>
<comment type="caution">
    <text evidence="1">The sequence shown here is derived from an EMBL/GenBank/DDBJ whole genome shotgun (WGS) entry which is preliminary data.</text>
</comment>
<keyword evidence="2" id="KW-1185">Reference proteome</keyword>
<reference evidence="1" key="1">
    <citation type="journal article" date="2018" name="DNA Res.">
        <title>Multiple hybrid de novo genome assembly of finger millet, an orphan allotetraploid crop.</title>
        <authorList>
            <person name="Hatakeyama M."/>
            <person name="Aluri S."/>
            <person name="Balachadran M.T."/>
            <person name="Sivarajan S.R."/>
            <person name="Patrignani A."/>
            <person name="Gruter S."/>
            <person name="Poveda L."/>
            <person name="Shimizu-Inatsugi R."/>
            <person name="Baeten J."/>
            <person name="Francoijs K.J."/>
            <person name="Nataraja K.N."/>
            <person name="Reddy Y.A.N."/>
            <person name="Phadnis S."/>
            <person name="Ravikumar R.L."/>
            <person name="Schlapbach R."/>
            <person name="Sreeman S.M."/>
            <person name="Shimizu K.K."/>
        </authorList>
    </citation>
    <scope>NUCLEOTIDE SEQUENCE</scope>
</reference>
<evidence type="ECO:0000313" key="1">
    <source>
        <dbReference type="EMBL" id="GJN24422.1"/>
    </source>
</evidence>
<proteinExistence type="predicted"/>
<organism evidence="1 2">
    <name type="scientific">Eleusine coracana subsp. coracana</name>
    <dbReference type="NCBI Taxonomy" id="191504"/>
    <lineage>
        <taxon>Eukaryota</taxon>
        <taxon>Viridiplantae</taxon>
        <taxon>Streptophyta</taxon>
        <taxon>Embryophyta</taxon>
        <taxon>Tracheophyta</taxon>
        <taxon>Spermatophyta</taxon>
        <taxon>Magnoliopsida</taxon>
        <taxon>Liliopsida</taxon>
        <taxon>Poales</taxon>
        <taxon>Poaceae</taxon>
        <taxon>PACMAD clade</taxon>
        <taxon>Chloridoideae</taxon>
        <taxon>Cynodonteae</taxon>
        <taxon>Eleusininae</taxon>
        <taxon>Eleusine</taxon>
    </lineage>
</organism>
<dbReference type="Proteomes" id="UP001054889">
    <property type="component" value="Unassembled WGS sequence"/>
</dbReference>
<dbReference type="AlphaFoldDB" id="A0AAV5ENM0"/>
<evidence type="ECO:0000313" key="2">
    <source>
        <dbReference type="Proteomes" id="UP001054889"/>
    </source>
</evidence>
<gene>
    <name evidence="1" type="primary">gb12160</name>
    <name evidence="1" type="ORF">PR202_gb12160</name>
</gene>
<accession>A0AAV5ENM0</accession>